<evidence type="ECO:0000259" key="2">
    <source>
        <dbReference type="Pfam" id="PF00975"/>
    </source>
</evidence>
<feature type="domain" description="Thioesterase" evidence="2">
    <location>
        <begin position="29"/>
        <end position="245"/>
    </location>
</feature>
<gene>
    <name evidence="3" type="ORF">PPOP_3900</name>
</gene>
<dbReference type="PANTHER" id="PTHR11487:SF0">
    <property type="entry name" value="S-ACYL FATTY ACID SYNTHASE THIOESTERASE, MEDIUM CHAIN"/>
    <property type="match status" value="1"/>
</dbReference>
<dbReference type="AlphaFoldDB" id="M9M5R7"/>
<dbReference type="RefSeq" id="WP_006288341.1">
    <property type="nucleotide sequence ID" value="NZ_BALG01000526.1"/>
</dbReference>
<dbReference type="SUPFAM" id="SSF53474">
    <property type="entry name" value="alpha/beta-Hydrolases"/>
    <property type="match status" value="1"/>
</dbReference>
<dbReference type="OrthoDB" id="2213423at2"/>
<dbReference type="Proteomes" id="UP000029453">
    <property type="component" value="Unassembled WGS sequence"/>
</dbReference>
<accession>M9M5R7</accession>
<comment type="similarity">
    <text evidence="1">Belongs to the thioesterase family.</text>
</comment>
<organism evidence="3 4">
    <name type="scientific">Paenibacillus popilliae ATCC 14706</name>
    <dbReference type="NCBI Taxonomy" id="1212764"/>
    <lineage>
        <taxon>Bacteria</taxon>
        <taxon>Bacillati</taxon>
        <taxon>Bacillota</taxon>
        <taxon>Bacilli</taxon>
        <taxon>Bacillales</taxon>
        <taxon>Paenibacillaceae</taxon>
        <taxon>Paenibacillus</taxon>
    </lineage>
</organism>
<reference evidence="3 4" key="1">
    <citation type="submission" date="2012-10" db="EMBL/GenBank/DDBJ databases">
        <title>Draft Genome Sequence of Paenibacillus popilliae ATCC 14706T.</title>
        <authorList>
            <person name="Iiyama K."/>
            <person name="Mori K."/>
            <person name="Mon H."/>
            <person name="Chieda Y."/>
            <person name="Lee J.M."/>
            <person name="Kusakabe T."/>
            <person name="Tashiro K."/>
            <person name="Asano S."/>
            <person name="Yasunaga-Aoki C."/>
            <person name="Shimizu S."/>
        </authorList>
    </citation>
    <scope>NUCLEOTIDE SEQUENCE [LARGE SCALE GENOMIC DNA]</scope>
    <source>
        <strain evidence="3 4">ATCC 14706</strain>
    </source>
</reference>
<name>M9M5R7_PAEPP</name>
<dbReference type="InterPro" id="IPR001031">
    <property type="entry name" value="Thioesterase"/>
</dbReference>
<dbReference type="Gene3D" id="3.40.50.1820">
    <property type="entry name" value="alpha/beta hydrolase"/>
    <property type="match status" value="1"/>
</dbReference>
<comment type="caution">
    <text evidence="3">The sequence shown here is derived from an EMBL/GenBank/DDBJ whole genome shotgun (WGS) entry which is preliminary data.</text>
</comment>
<dbReference type="InterPro" id="IPR012223">
    <property type="entry name" value="TEII"/>
</dbReference>
<dbReference type="EMBL" id="BALG01000526">
    <property type="protein sequence ID" value="GAC44494.1"/>
    <property type="molecule type" value="Genomic_DNA"/>
</dbReference>
<evidence type="ECO:0000313" key="4">
    <source>
        <dbReference type="Proteomes" id="UP000029453"/>
    </source>
</evidence>
<dbReference type="GO" id="GO:0008610">
    <property type="term" value="P:lipid biosynthetic process"/>
    <property type="evidence" value="ECO:0007669"/>
    <property type="project" value="TreeGrafter"/>
</dbReference>
<protein>
    <submittedName>
        <fullName evidence="3">Predicted thioesterase</fullName>
    </submittedName>
</protein>
<evidence type="ECO:0000256" key="1">
    <source>
        <dbReference type="ARBA" id="ARBA00007169"/>
    </source>
</evidence>
<dbReference type="PANTHER" id="PTHR11487">
    <property type="entry name" value="THIOESTERASE"/>
    <property type="match status" value="1"/>
</dbReference>
<dbReference type="InterPro" id="IPR029058">
    <property type="entry name" value="AB_hydrolase_fold"/>
</dbReference>
<keyword evidence="4" id="KW-1185">Reference proteome</keyword>
<sequence length="253" mass="28367">MDLEYVDEATEIQTNPWLLRAPSPFAKARLFCIPYSGCGASMYRYWPEFIGKIEVCPIQLPGRENRFHEPTYSSYEHLAESLNEALLPYMDRPFAFFGHCGSALPSYEASIQLIQQGGPVPSHLFISSQVAPHQGPYGRFLALDDRELAAEIELLITKMGGTPLPDMIALNTGIMRSDLEANRRYKQMSPACLPFPITAIGWNGDKEVDPLLLSGWSEYGQAAFKVLDGDHHHFLQAPLELLSTIAEAMRPYM</sequence>
<dbReference type="Pfam" id="PF00975">
    <property type="entry name" value="Thioesterase"/>
    <property type="match status" value="1"/>
</dbReference>
<proteinExistence type="inferred from homology"/>
<evidence type="ECO:0000313" key="3">
    <source>
        <dbReference type="EMBL" id="GAC44494.1"/>
    </source>
</evidence>